<protein>
    <submittedName>
        <fullName evidence="2">Uncharacterized protein</fullName>
    </submittedName>
</protein>
<dbReference type="AlphaFoldDB" id="A0A816HGR6"/>
<evidence type="ECO:0000313" key="2">
    <source>
        <dbReference type="EMBL" id="CAF1688293.1"/>
    </source>
</evidence>
<feature type="non-terminal residue" evidence="2">
    <location>
        <position position="1"/>
    </location>
</feature>
<accession>A0A816HGR6</accession>
<keyword evidence="3" id="KW-1185">Reference proteome</keyword>
<sequence length="120" mass="13212">LGLSQLTLDEEPEDYESVSDHTNTTDRRSGDSLLTTTTSRQNTVTTFGFVDKNNAPLQSPTQSFLTDTHHSGTLGTKSCSTSTSSGSETRHLVDVPNKLRSSKESFQRAMTNPLPREFFV</sequence>
<reference evidence="2" key="1">
    <citation type="submission" date="2021-02" db="EMBL/GenBank/DDBJ databases">
        <authorList>
            <person name="Nowell W R."/>
        </authorList>
    </citation>
    <scope>NUCLEOTIDE SEQUENCE</scope>
</reference>
<gene>
    <name evidence="2" type="ORF">XAT740_LOCUS62788</name>
</gene>
<name>A0A816HGR6_ADIRI</name>
<comment type="caution">
    <text evidence="2">The sequence shown here is derived from an EMBL/GenBank/DDBJ whole genome shotgun (WGS) entry which is preliminary data.</text>
</comment>
<feature type="compositionally biased region" description="Acidic residues" evidence="1">
    <location>
        <begin position="8"/>
        <end position="17"/>
    </location>
</feature>
<dbReference type="Proteomes" id="UP000663828">
    <property type="component" value="Unassembled WGS sequence"/>
</dbReference>
<feature type="non-terminal residue" evidence="2">
    <location>
        <position position="120"/>
    </location>
</feature>
<feature type="compositionally biased region" description="Polar residues" evidence="1">
    <location>
        <begin position="55"/>
        <end position="66"/>
    </location>
</feature>
<evidence type="ECO:0000256" key="1">
    <source>
        <dbReference type="SAM" id="MobiDB-lite"/>
    </source>
</evidence>
<feature type="region of interest" description="Disordered" evidence="1">
    <location>
        <begin position="1"/>
        <end position="39"/>
    </location>
</feature>
<organism evidence="2 3">
    <name type="scientific">Adineta ricciae</name>
    <name type="common">Rotifer</name>
    <dbReference type="NCBI Taxonomy" id="249248"/>
    <lineage>
        <taxon>Eukaryota</taxon>
        <taxon>Metazoa</taxon>
        <taxon>Spiralia</taxon>
        <taxon>Gnathifera</taxon>
        <taxon>Rotifera</taxon>
        <taxon>Eurotatoria</taxon>
        <taxon>Bdelloidea</taxon>
        <taxon>Adinetida</taxon>
        <taxon>Adinetidae</taxon>
        <taxon>Adineta</taxon>
    </lineage>
</organism>
<feature type="compositionally biased region" description="Low complexity" evidence="1">
    <location>
        <begin position="71"/>
        <end position="87"/>
    </location>
</feature>
<evidence type="ECO:0000313" key="3">
    <source>
        <dbReference type="Proteomes" id="UP000663828"/>
    </source>
</evidence>
<proteinExistence type="predicted"/>
<dbReference type="EMBL" id="CAJNOR010018219">
    <property type="protein sequence ID" value="CAF1688293.1"/>
    <property type="molecule type" value="Genomic_DNA"/>
</dbReference>
<feature type="region of interest" description="Disordered" evidence="1">
    <location>
        <begin position="55"/>
        <end position="92"/>
    </location>
</feature>